<feature type="coiled-coil region" evidence="1">
    <location>
        <begin position="5"/>
        <end position="46"/>
    </location>
</feature>
<name>A0A6J7X424_9CAUD</name>
<dbReference type="EMBL" id="LR798325">
    <property type="protein sequence ID" value="CAB5223833.1"/>
    <property type="molecule type" value="Genomic_DNA"/>
</dbReference>
<reference evidence="2" key="1">
    <citation type="submission" date="2020-05" db="EMBL/GenBank/DDBJ databases">
        <authorList>
            <person name="Chiriac C."/>
            <person name="Salcher M."/>
            <person name="Ghai R."/>
            <person name="Kavagutti S V."/>
        </authorList>
    </citation>
    <scope>NUCLEOTIDE SEQUENCE</scope>
</reference>
<accession>A0A6J7X424</accession>
<organism evidence="2">
    <name type="scientific">uncultured Caudovirales phage</name>
    <dbReference type="NCBI Taxonomy" id="2100421"/>
    <lineage>
        <taxon>Viruses</taxon>
        <taxon>Duplodnaviria</taxon>
        <taxon>Heunggongvirae</taxon>
        <taxon>Uroviricota</taxon>
        <taxon>Caudoviricetes</taxon>
        <taxon>Peduoviridae</taxon>
        <taxon>Maltschvirus</taxon>
        <taxon>Maltschvirus maltsch</taxon>
    </lineage>
</organism>
<evidence type="ECO:0000313" key="2">
    <source>
        <dbReference type="EMBL" id="CAB5223833.1"/>
    </source>
</evidence>
<keyword evidence="1" id="KW-0175">Coiled coil</keyword>
<sequence length="51" mass="6008">MKHIMKALNEVIGGMKNHIERLQERNEKLFEEANRLAIENEKLKSKSKTTK</sequence>
<protein>
    <submittedName>
        <fullName evidence="2">Uncharacterized protein</fullName>
    </submittedName>
</protein>
<proteinExistence type="predicted"/>
<gene>
    <name evidence="2" type="ORF">UFOVP391_9</name>
</gene>
<evidence type="ECO:0000256" key="1">
    <source>
        <dbReference type="SAM" id="Coils"/>
    </source>
</evidence>